<evidence type="ECO:0000259" key="5">
    <source>
        <dbReference type="Pfam" id="PF06803"/>
    </source>
</evidence>
<evidence type="ECO:0000256" key="4">
    <source>
        <dbReference type="ARBA" id="ARBA00023136"/>
    </source>
</evidence>
<dbReference type="GO" id="GO:0012505">
    <property type="term" value="C:endomembrane system"/>
    <property type="evidence" value="ECO:0007669"/>
    <property type="project" value="UniProtKB-SubCell"/>
</dbReference>
<evidence type="ECO:0000313" key="7">
    <source>
        <dbReference type="Proteomes" id="UP000295064"/>
    </source>
</evidence>
<feature type="domain" description="DUF1232" evidence="5">
    <location>
        <begin position="92"/>
        <end position="125"/>
    </location>
</feature>
<comment type="subcellular location">
    <subcellularLocation>
        <location evidence="1">Endomembrane system</location>
        <topology evidence="1">Multi-pass membrane protein</topology>
    </subcellularLocation>
</comment>
<proteinExistence type="predicted"/>
<keyword evidence="3" id="KW-1133">Transmembrane helix</keyword>
<evidence type="ECO:0000256" key="1">
    <source>
        <dbReference type="ARBA" id="ARBA00004127"/>
    </source>
</evidence>
<comment type="caution">
    <text evidence="6">The sequence shown here is derived from an EMBL/GenBank/DDBJ whole genome shotgun (WGS) entry which is preliminary data.</text>
</comment>
<name>A0A4R6LHL7_9FIRM</name>
<dbReference type="EMBL" id="SNWX01000025">
    <property type="protein sequence ID" value="TDO83395.1"/>
    <property type="molecule type" value="Genomic_DNA"/>
</dbReference>
<keyword evidence="2" id="KW-0812">Transmembrane</keyword>
<dbReference type="Pfam" id="PF06803">
    <property type="entry name" value="DUF1232"/>
    <property type="match status" value="1"/>
</dbReference>
<accession>A0A4R6LHL7</accession>
<evidence type="ECO:0000256" key="2">
    <source>
        <dbReference type="ARBA" id="ARBA00022692"/>
    </source>
</evidence>
<organism evidence="6 7">
    <name type="scientific">Halanaerobium saccharolyticum</name>
    <dbReference type="NCBI Taxonomy" id="43595"/>
    <lineage>
        <taxon>Bacteria</taxon>
        <taxon>Bacillati</taxon>
        <taxon>Bacillota</taxon>
        <taxon>Clostridia</taxon>
        <taxon>Halanaerobiales</taxon>
        <taxon>Halanaerobiaceae</taxon>
        <taxon>Halanaerobium</taxon>
    </lineage>
</organism>
<protein>
    <submittedName>
        <fullName evidence="6">Uncharacterized membrane protein YkvA (DUF1232 family)</fullName>
    </submittedName>
</protein>
<dbReference type="InterPro" id="IPR010652">
    <property type="entry name" value="DUF1232"/>
</dbReference>
<evidence type="ECO:0000256" key="3">
    <source>
        <dbReference type="ARBA" id="ARBA00022989"/>
    </source>
</evidence>
<evidence type="ECO:0000313" key="6">
    <source>
        <dbReference type="EMBL" id="TDO83395.1"/>
    </source>
</evidence>
<keyword evidence="4" id="KW-0472">Membrane</keyword>
<dbReference type="Proteomes" id="UP000295064">
    <property type="component" value="Unassembled WGS sequence"/>
</dbReference>
<dbReference type="AlphaFoldDB" id="A0A4R6LHL7"/>
<reference evidence="6 7" key="1">
    <citation type="submission" date="2019-03" db="EMBL/GenBank/DDBJ databases">
        <title>Subsurface microbial communities from deep shales in Ohio and West Virginia, USA.</title>
        <authorList>
            <person name="Wrighton K."/>
        </authorList>
    </citation>
    <scope>NUCLEOTIDE SEQUENCE [LARGE SCALE GENOMIC DNA]</scope>
    <source>
        <strain evidence="6 7">MA284_T2</strain>
    </source>
</reference>
<sequence length="154" mass="17368">MRALVSELITLDTGGENMKKDFSDNQLLAFLGRLANKWGTGHQSVSKILDKSRNFIESKDYKLPFIDKVTELLEMLSEYSKGNFKLNDAAVGWIVAALAYLILPTDLIPDFLPGVGFTDDAAAFILAFKQLSQELENFREWKESESETIDIEIE</sequence>
<gene>
    <name evidence="6" type="ORF">DFR79_12521</name>
</gene>